<dbReference type="EMBL" id="JBJUIK010000001">
    <property type="protein sequence ID" value="KAL3538199.1"/>
    <property type="molecule type" value="Genomic_DNA"/>
</dbReference>
<name>A0ABD3B3V5_9GENT</name>
<comment type="caution">
    <text evidence="1">The sequence shown here is derived from an EMBL/GenBank/DDBJ whole genome shotgun (WGS) entry which is preliminary data.</text>
</comment>
<reference evidence="1 2" key="1">
    <citation type="submission" date="2024-11" db="EMBL/GenBank/DDBJ databases">
        <title>A near-complete genome assembly of Cinchona calisaya.</title>
        <authorList>
            <person name="Lian D.C."/>
            <person name="Zhao X.W."/>
            <person name="Wei L."/>
        </authorList>
    </citation>
    <scope>NUCLEOTIDE SEQUENCE [LARGE SCALE GENOMIC DNA]</scope>
    <source>
        <tissue evidence="1">Nenye</tissue>
    </source>
</reference>
<organism evidence="1 2">
    <name type="scientific">Cinchona calisaya</name>
    <dbReference type="NCBI Taxonomy" id="153742"/>
    <lineage>
        <taxon>Eukaryota</taxon>
        <taxon>Viridiplantae</taxon>
        <taxon>Streptophyta</taxon>
        <taxon>Embryophyta</taxon>
        <taxon>Tracheophyta</taxon>
        <taxon>Spermatophyta</taxon>
        <taxon>Magnoliopsida</taxon>
        <taxon>eudicotyledons</taxon>
        <taxon>Gunneridae</taxon>
        <taxon>Pentapetalae</taxon>
        <taxon>asterids</taxon>
        <taxon>lamiids</taxon>
        <taxon>Gentianales</taxon>
        <taxon>Rubiaceae</taxon>
        <taxon>Cinchonoideae</taxon>
        <taxon>Cinchoneae</taxon>
        <taxon>Cinchona</taxon>
    </lineage>
</organism>
<keyword evidence="2" id="KW-1185">Reference proteome</keyword>
<proteinExistence type="predicted"/>
<evidence type="ECO:0000313" key="2">
    <source>
        <dbReference type="Proteomes" id="UP001630127"/>
    </source>
</evidence>
<sequence length="357" mass="39881">MKKKRKLSPLGDYGGNDNDSLVKFCASTKKKLEVLESALGLKTFGTVIEISSKIEGPKWNERSSTGKCTESVPKIEIFHGEVVRDRKCSTKGSKANKSNVLMKSVAACSSNMSGIHKKYGLRPRKNCGNSTINSLKMKTTTNPKTLSATYVKKQCETADVGSRKQCSKVKSVPRTEVKKNRAKEDIGMHVFKFLTSYGTKTWQTGINCHCTIRISRMRKLASLFPVWVWYLPTWCQHEVAMNKGEEVLFNAFMTKNKCGGPLEDCEKFRRIVDGLTYGVGNVPKVANMASFDVMDASICPQNDCEVYVIQFSEFCAMSNNISEFTINAASERQRLAVEMFMDKGNILRSVVLHVILA</sequence>
<dbReference type="Proteomes" id="UP001630127">
    <property type="component" value="Unassembled WGS sequence"/>
</dbReference>
<protein>
    <submittedName>
        <fullName evidence="1">Uncharacterized protein</fullName>
    </submittedName>
</protein>
<accession>A0ABD3B3V5</accession>
<dbReference type="AlphaFoldDB" id="A0ABD3B3V5"/>
<gene>
    <name evidence="1" type="ORF">ACH5RR_001565</name>
</gene>
<evidence type="ECO:0000313" key="1">
    <source>
        <dbReference type="EMBL" id="KAL3538199.1"/>
    </source>
</evidence>